<evidence type="ECO:0000256" key="10">
    <source>
        <dbReference type="ARBA" id="ARBA00023015"/>
    </source>
</evidence>
<dbReference type="PANTHER" id="PTHR14196:SF12">
    <property type="entry name" value="ZINC FINGER PROTEIN 208-LIKE"/>
    <property type="match status" value="1"/>
</dbReference>
<comment type="similarity">
    <text evidence="3">Belongs to the krueppel C2H2-type zinc-finger protein family.</text>
</comment>
<keyword evidence="4" id="KW-1017">Isopeptide bond</keyword>
<dbReference type="Proteomes" id="UP000472275">
    <property type="component" value="Chromosome 3"/>
</dbReference>
<dbReference type="PROSITE" id="PS00028">
    <property type="entry name" value="ZINC_FINGER_C2H2_1"/>
    <property type="match status" value="10"/>
</dbReference>
<feature type="domain" description="C2H2-type" evidence="16">
    <location>
        <begin position="10"/>
        <end position="37"/>
    </location>
</feature>
<dbReference type="AlphaFoldDB" id="A0A663EZE1"/>
<dbReference type="InterPro" id="IPR013087">
    <property type="entry name" value="Znf_C2H2_type"/>
</dbReference>
<keyword evidence="18" id="KW-1185">Reference proteome</keyword>
<name>A0A663EZE1_AQUCH</name>
<evidence type="ECO:0000313" key="17">
    <source>
        <dbReference type="Ensembl" id="ENSACCP00020017815.1"/>
    </source>
</evidence>
<dbReference type="Pfam" id="PF00096">
    <property type="entry name" value="zf-C2H2"/>
    <property type="match status" value="11"/>
</dbReference>
<keyword evidence="7 14" id="KW-0863">Zinc-finger</keyword>
<evidence type="ECO:0000256" key="15">
    <source>
        <dbReference type="SAM" id="MobiDB-lite"/>
    </source>
</evidence>
<dbReference type="FunFam" id="3.30.160.60:FF:000295">
    <property type="entry name" value="zinc finger protein 19"/>
    <property type="match status" value="1"/>
</dbReference>
<feature type="domain" description="C2H2-type" evidence="16">
    <location>
        <begin position="376"/>
        <end position="404"/>
    </location>
</feature>
<dbReference type="FunFam" id="3.30.160.60:FF:000189">
    <property type="entry name" value="zinc finger protein 133 isoform X1"/>
    <property type="match status" value="1"/>
</dbReference>
<sequence>MRTHTEKRPFACTECGKSFVKKGTLTAHKEIHKREKPFKCPDCSRCFGQSATLLAHQKIHLRGGPFICTECGKSLSTKRYFNVHQRNHAKQKPLEGHVNGVSLQVIQIKEEPDFAFRSEESMLENMSHEGDAAQGCSIPRNPSNPKSPPWKIQMKEEPDPPTDDTANITAIACQKLYIKEEPPENPDYGKLFDPKIPLTALQGRQLKKEEDADGQHEWEVPIASNRVLHVKEEPQESTEFGMYYGQKPNLSKDPSAKGAPKVERIFPCPECGKSFNQKSNLTRHRKIHTSEGPYKCSECGESFRMNRKLIRHQRVHMSEPFKCTECGKSFTQRSNLEHHRIHTGERPYECLDCGKNFTQKSQLIVHQRIHTGEKPYQCSSCQKSFVDKSQLLVTHQRVHTGERPYPCGDCGKRFGDKSRLTVHRRLHLHQPSHAKDRPFKCATCGKDFKRREILITHQRVHTGEAPFQCRQCSKSFSQKANLMKHQLTHTRQGPFICSDCGQSYTTIGHFKRHQKNHLKKQSPPGEGEELPEDLATGRVPVGGHSSPIIVVKTEADADDYEVVQVP</sequence>
<keyword evidence="5" id="KW-0479">Metal-binding</keyword>
<dbReference type="Gene3D" id="3.30.160.60">
    <property type="entry name" value="Classic Zinc Finger"/>
    <property type="match status" value="12"/>
</dbReference>
<dbReference type="GO" id="GO:0000977">
    <property type="term" value="F:RNA polymerase II transcription regulatory region sequence-specific DNA binding"/>
    <property type="evidence" value="ECO:0007669"/>
    <property type="project" value="TreeGrafter"/>
</dbReference>
<evidence type="ECO:0000256" key="13">
    <source>
        <dbReference type="ARBA" id="ARBA00023242"/>
    </source>
</evidence>
<keyword evidence="10" id="KW-0805">Transcription regulation</keyword>
<evidence type="ECO:0000256" key="9">
    <source>
        <dbReference type="ARBA" id="ARBA00022843"/>
    </source>
</evidence>
<feature type="region of interest" description="Disordered" evidence="15">
    <location>
        <begin position="513"/>
        <end position="543"/>
    </location>
</feature>
<feature type="domain" description="C2H2-type" evidence="16">
    <location>
        <begin position="467"/>
        <end position="494"/>
    </location>
</feature>
<feature type="domain" description="C2H2-type" evidence="16">
    <location>
        <begin position="495"/>
        <end position="522"/>
    </location>
</feature>
<dbReference type="FunFam" id="3.30.160.60:FF:000178">
    <property type="entry name" value="Zinc finger protein 14 homolog"/>
    <property type="match status" value="1"/>
</dbReference>
<dbReference type="FunFam" id="3.30.160.60:FF:001442">
    <property type="entry name" value="zinc finger protein 696"/>
    <property type="match status" value="1"/>
</dbReference>
<accession>A0A663EZE1</accession>
<feature type="domain" description="C2H2-type" evidence="16">
    <location>
        <begin position="439"/>
        <end position="466"/>
    </location>
</feature>
<feature type="domain" description="C2H2-type" evidence="16">
    <location>
        <begin position="348"/>
        <end position="375"/>
    </location>
</feature>
<evidence type="ECO:0000256" key="5">
    <source>
        <dbReference type="ARBA" id="ARBA00022723"/>
    </source>
</evidence>
<evidence type="ECO:0000256" key="1">
    <source>
        <dbReference type="ARBA" id="ARBA00003767"/>
    </source>
</evidence>
<dbReference type="GO" id="GO:0008270">
    <property type="term" value="F:zinc ion binding"/>
    <property type="evidence" value="ECO:0007669"/>
    <property type="project" value="UniProtKB-KW"/>
</dbReference>
<dbReference type="FunFam" id="3.30.160.60:FF:002343">
    <property type="entry name" value="Zinc finger protein 33A"/>
    <property type="match status" value="1"/>
</dbReference>
<evidence type="ECO:0000256" key="4">
    <source>
        <dbReference type="ARBA" id="ARBA00022499"/>
    </source>
</evidence>
<dbReference type="FunFam" id="3.30.160.60:FF:000247">
    <property type="entry name" value="Zinc finger protein 236"/>
    <property type="match status" value="1"/>
</dbReference>
<evidence type="ECO:0000256" key="11">
    <source>
        <dbReference type="ARBA" id="ARBA00023125"/>
    </source>
</evidence>
<keyword evidence="8" id="KW-0862">Zinc</keyword>
<evidence type="ECO:0000256" key="8">
    <source>
        <dbReference type="ARBA" id="ARBA00022833"/>
    </source>
</evidence>
<feature type="domain" description="C2H2-type" evidence="16">
    <location>
        <begin position="66"/>
        <end position="93"/>
    </location>
</feature>
<keyword evidence="13" id="KW-0539">Nucleus</keyword>
<comment type="subcellular location">
    <subcellularLocation>
        <location evidence="2">Nucleus</location>
    </subcellularLocation>
</comment>
<evidence type="ECO:0000256" key="7">
    <source>
        <dbReference type="ARBA" id="ARBA00022771"/>
    </source>
</evidence>
<dbReference type="FunFam" id="3.30.160.60:FF:000478">
    <property type="entry name" value="Zinc finger protein 133"/>
    <property type="match status" value="1"/>
</dbReference>
<evidence type="ECO:0000256" key="3">
    <source>
        <dbReference type="ARBA" id="ARBA00006991"/>
    </source>
</evidence>
<keyword evidence="9" id="KW-0832">Ubl conjugation</keyword>
<keyword evidence="11" id="KW-0238">DNA-binding</keyword>
<dbReference type="PANTHER" id="PTHR14196">
    <property type="entry name" value="ODD-SKIPPED - RELATED"/>
    <property type="match status" value="1"/>
</dbReference>
<feature type="domain" description="C2H2-type" evidence="16">
    <location>
        <begin position="294"/>
        <end position="321"/>
    </location>
</feature>
<dbReference type="GeneTree" id="ENSGT01030000234576"/>
<evidence type="ECO:0000256" key="14">
    <source>
        <dbReference type="PROSITE-ProRule" id="PRU00042"/>
    </source>
</evidence>
<dbReference type="FunFam" id="3.30.160.60:FF:000508">
    <property type="entry name" value="Myeloid zinc finger 1"/>
    <property type="match status" value="1"/>
</dbReference>
<dbReference type="InterPro" id="IPR050717">
    <property type="entry name" value="C2H2-ZF_Transcription_Reg"/>
</dbReference>
<dbReference type="InterPro" id="IPR036236">
    <property type="entry name" value="Znf_C2H2_sf"/>
</dbReference>
<dbReference type="SMART" id="SM00355">
    <property type="entry name" value="ZnF_C2H2"/>
    <property type="match status" value="12"/>
</dbReference>
<reference evidence="17" key="1">
    <citation type="submission" date="2025-08" db="UniProtKB">
        <authorList>
            <consortium name="Ensembl"/>
        </authorList>
    </citation>
    <scope>IDENTIFICATION</scope>
</reference>
<evidence type="ECO:0000313" key="18">
    <source>
        <dbReference type="Proteomes" id="UP000472275"/>
    </source>
</evidence>
<dbReference type="PROSITE" id="PS50157">
    <property type="entry name" value="ZINC_FINGER_C2H2_2"/>
    <property type="match status" value="12"/>
</dbReference>
<evidence type="ECO:0000256" key="12">
    <source>
        <dbReference type="ARBA" id="ARBA00023163"/>
    </source>
</evidence>
<feature type="domain" description="C2H2-type" evidence="16">
    <location>
        <begin position="405"/>
        <end position="438"/>
    </location>
</feature>
<evidence type="ECO:0000256" key="2">
    <source>
        <dbReference type="ARBA" id="ARBA00004123"/>
    </source>
</evidence>
<feature type="region of interest" description="Disordered" evidence="15">
    <location>
        <begin position="131"/>
        <end position="165"/>
    </location>
</feature>
<proteinExistence type="inferred from homology"/>
<feature type="domain" description="C2H2-type" evidence="16">
    <location>
        <begin position="321"/>
        <end position="347"/>
    </location>
</feature>
<reference evidence="17" key="2">
    <citation type="submission" date="2025-09" db="UniProtKB">
        <authorList>
            <consortium name="Ensembl"/>
        </authorList>
    </citation>
    <scope>IDENTIFICATION</scope>
</reference>
<dbReference type="Ensembl" id="ENSACCT00020018594.1">
    <property type="protein sequence ID" value="ENSACCP00020017815.1"/>
    <property type="gene ID" value="ENSACCG00020012206.1"/>
</dbReference>
<protein>
    <recommendedName>
        <fullName evidence="16">C2H2-type domain-containing protein</fullName>
    </recommendedName>
</protein>
<dbReference type="GO" id="GO:0000981">
    <property type="term" value="F:DNA-binding transcription factor activity, RNA polymerase II-specific"/>
    <property type="evidence" value="ECO:0007669"/>
    <property type="project" value="TreeGrafter"/>
</dbReference>
<dbReference type="FunFam" id="3.30.160.60:FF:000575">
    <property type="entry name" value="Zinc finger protein OZF"/>
    <property type="match status" value="1"/>
</dbReference>
<feature type="domain" description="C2H2-type" evidence="16">
    <location>
        <begin position="38"/>
        <end position="65"/>
    </location>
</feature>
<evidence type="ECO:0000259" key="16">
    <source>
        <dbReference type="PROSITE" id="PS50157"/>
    </source>
</evidence>
<comment type="function">
    <text evidence="1">May be involved in transcriptional regulation.</text>
</comment>
<dbReference type="GO" id="GO:0042802">
    <property type="term" value="F:identical protein binding"/>
    <property type="evidence" value="ECO:0007669"/>
    <property type="project" value="UniProtKB-ARBA"/>
</dbReference>
<evidence type="ECO:0000256" key="6">
    <source>
        <dbReference type="ARBA" id="ARBA00022737"/>
    </source>
</evidence>
<feature type="domain" description="C2H2-type" evidence="16">
    <location>
        <begin position="266"/>
        <end position="293"/>
    </location>
</feature>
<dbReference type="FunFam" id="3.30.160.60:FF:000706">
    <property type="entry name" value="Zinc finger protein"/>
    <property type="match status" value="2"/>
</dbReference>
<dbReference type="SUPFAM" id="SSF57667">
    <property type="entry name" value="beta-beta-alpha zinc fingers"/>
    <property type="match status" value="7"/>
</dbReference>
<keyword evidence="6" id="KW-0677">Repeat</keyword>
<dbReference type="GO" id="GO:0005634">
    <property type="term" value="C:nucleus"/>
    <property type="evidence" value="ECO:0007669"/>
    <property type="project" value="UniProtKB-SubCell"/>
</dbReference>
<organism evidence="17 18">
    <name type="scientific">Aquila chrysaetos chrysaetos</name>
    <dbReference type="NCBI Taxonomy" id="223781"/>
    <lineage>
        <taxon>Eukaryota</taxon>
        <taxon>Metazoa</taxon>
        <taxon>Chordata</taxon>
        <taxon>Craniata</taxon>
        <taxon>Vertebrata</taxon>
        <taxon>Euteleostomi</taxon>
        <taxon>Archelosauria</taxon>
        <taxon>Archosauria</taxon>
        <taxon>Dinosauria</taxon>
        <taxon>Saurischia</taxon>
        <taxon>Theropoda</taxon>
        <taxon>Coelurosauria</taxon>
        <taxon>Aves</taxon>
        <taxon>Neognathae</taxon>
        <taxon>Neoaves</taxon>
        <taxon>Telluraves</taxon>
        <taxon>Accipitrimorphae</taxon>
        <taxon>Accipitriformes</taxon>
        <taxon>Accipitridae</taxon>
        <taxon>Accipitrinae</taxon>
        <taxon>Aquila</taxon>
    </lineage>
</organism>
<keyword evidence="12" id="KW-0804">Transcription</keyword>